<evidence type="ECO:0000313" key="6">
    <source>
        <dbReference type="EMBL" id="ABA55521.1"/>
    </source>
</evidence>
<evidence type="ECO:0000256" key="4">
    <source>
        <dbReference type="ARBA" id="ARBA00022640"/>
    </source>
</evidence>
<dbReference type="GO" id="GO:0016020">
    <property type="term" value="C:membrane"/>
    <property type="evidence" value="ECO:0007669"/>
    <property type="project" value="InterPro"/>
</dbReference>
<keyword evidence="5" id="KW-0148">Chlorophyll</keyword>
<dbReference type="GO" id="GO:0016168">
    <property type="term" value="F:chlorophyll binding"/>
    <property type="evidence" value="ECO:0007669"/>
    <property type="project" value="UniProtKB-KW"/>
</dbReference>
<evidence type="ECO:0000256" key="1">
    <source>
        <dbReference type="ARBA" id="ARBA00004229"/>
    </source>
</evidence>
<proteinExistence type="evidence at transcript level"/>
<sequence>MAMIVPALMAPALMNAPAMPVAGSARVAVPKMALVDKMEGVGPETFGKVFDPLGISSSVSDEAVMWFRHSELKHGRVAMAATVGCLVSKLGITFPGDLANGVPFASVGAGGPFAAWDAVPTAGKLQLFLFIGALEWASETKKPHYMRGGVPGKIDPYLFEGIPGLWAPKIRFWDPLNTMGALTEEQKATKRKSELKNGRLAMIAIISFISAHYIPGSVPLLPAGF</sequence>
<evidence type="ECO:0000256" key="2">
    <source>
        <dbReference type="ARBA" id="ARBA00022528"/>
    </source>
</evidence>
<dbReference type="GO" id="GO:0009765">
    <property type="term" value="P:photosynthesis, light harvesting"/>
    <property type="evidence" value="ECO:0007669"/>
    <property type="project" value="InterPro"/>
</dbReference>
<evidence type="ECO:0000256" key="5">
    <source>
        <dbReference type="PIRSR" id="PIRSR601344-1"/>
    </source>
</evidence>
<dbReference type="AlphaFoldDB" id="Q2IA74"/>
<keyword evidence="5" id="KW-0157">Chromophore</keyword>
<name>Q2IA74_ISOGA</name>
<feature type="binding site" evidence="5">
    <location>
        <position position="197"/>
    </location>
    <ligand>
        <name>chlorophyll a</name>
        <dbReference type="ChEBI" id="CHEBI:58416"/>
        <label>1</label>
    </ligand>
</feature>
<comment type="subcellular location">
    <subcellularLocation>
        <location evidence="1">Plastid</location>
        <location evidence="1">Chloroplast</location>
    </subcellularLocation>
</comment>
<reference evidence="6" key="1">
    <citation type="journal article" date="2006" name="J. Mol. Biol.">
        <title>A tertiary plastid uses genes from two endosymbionts.</title>
        <authorList>
            <person name="Patron N.J."/>
            <person name="Waller R.F."/>
            <person name="Keeling P.J."/>
        </authorList>
    </citation>
    <scope>NUCLEOTIDE SEQUENCE</scope>
    <source>
        <strain evidence="6">1517</strain>
    </source>
</reference>
<organism evidence="6">
    <name type="scientific">Isochrysis galbana</name>
    <name type="common">Marine planktonic alga</name>
    <dbReference type="NCBI Taxonomy" id="37099"/>
    <lineage>
        <taxon>Eukaryota</taxon>
        <taxon>Haptista</taxon>
        <taxon>Haptophyta</taxon>
        <taxon>Prymnesiophyceae</taxon>
        <taxon>Isochrysidales</taxon>
        <taxon>Isochrysidaceae</taxon>
        <taxon>Isochrysis</taxon>
    </lineage>
</organism>
<feature type="binding site" evidence="5">
    <location>
        <position position="71"/>
    </location>
    <ligand>
        <name>chlorophyll a</name>
        <dbReference type="ChEBI" id="CHEBI:58416"/>
        <label>1</label>
    </ligand>
</feature>
<protein>
    <submittedName>
        <fullName evidence="6">Chloroplast light harvesting protein isoform 5</fullName>
    </submittedName>
</protein>
<feature type="binding site" evidence="5">
    <location>
        <position position="56"/>
    </location>
    <ligand>
        <name>chlorophyll a</name>
        <dbReference type="ChEBI" id="CHEBI:58416"/>
        <label>1</label>
    </ligand>
</feature>
<feature type="binding site" evidence="5">
    <location>
        <position position="199"/>
    </location>
    <ligand>
        <name>chlorophyll a</name>
        <dbReference type="ChEBI" id="CHEBI:58416"/>
        <label>1</label>
    </ligand>
</feature>
<keyword evidence="4" id="KW-0934">Plastid</keyword>
<dbReference type="PANTHER" id="PTHR21649">
    <property type="entry name" value="CHLOROPHYLL A/B BINDING PROTEIN"/>
    <property type="match status" value="1"/>
</dbReference>
<keyword evidence="2" id="KW-0150">Chloroplast</keyword>
<feature type="binding site" evidence="5">
    <location>
        <position position="74"/>
    </location>
    <ligand>
        <name>chlorophyll a</name>
        <dbReference type="ChEBI" id="CHEBI:58416"/>
        <label>1</label>
    </ligand>
</feature>
<feature type="binding site" evidence="5">
    <location>
        <position position="194"/>
    </location>
    <ligand>
        <name>chlorophyll a</name>
        <dbReference type="ChEBI" id="CHEBI:58416"/>
        <label>1</label>
    </ligand>
</feature>
<keyword evidence="3" id="KW-0602">Photosynthesis</keyword>
<dbReference type="InterPro" id="IPR022796">
    <property type="entry name" value="Chloroa_b-bind"/>
</dbReference>
<dbReference type="Pfam" id="PF00504">
    <property type="entry name" value="Chloroa_b-bind"/>
    <property type="match status" value="1"/>
</dbReference>
<dbReference type="Gene3D" id="1.10.3460.10">
    <property type="entry name" value="Chlorophyll a/b binding protein domain"/>
    <property type="match status" value="1"/>
</dbReference>
<dbReference type="SUPFAM" id="SSF103511">
    <property type="entry name" value="Chlorophyll a-b binding protein"/>
    <property type="match status" value="1"/>
</dbReference>
<accession>Q2IA74</accession>
<feature type="binding site" evidence="5">
    <location>
        <position position="192"/>
    </location>
    <ligand>
        <name>chlorophyll a</name>
        <dbReference type="ChEBI" id="CHEBI:58416"/>
        <label>1</label>
    </ligand>
</feature>
<dbReference type="InterPro" id="IPR001344">
    <property type="entry name" value="Chloro_AB-bd_pln"/>
</dbReference>
<dbReference type="GO" id="GO:0009507">
    <property type="term" value="C:chloroplast"/>
    <property type="evidence" value="ECO:0007669"/>
    <property type="project" value="UniProtKB-SubCell"/>
</dbReference>
<feature type="binding site" description="axial binding residue" evidence="5">
    <location>
        <position position="76"/>
    </location>
    <ligand>
        <name>chlorophyll b</name>
        <dbReference type="ChEBI" id="CHEBI:61721"/>
        <label>1</label>
    </ligand>
    <ligandPart>
        <name>Mg</name>
        <dbReference type="ChEBI" id="CHEBI:25107"/>
    </ligandPart>
</feature>
<evidence type="ECO:0000256" key="3">
    <source>
        <dbReference type="ARBA" id="ARBA00022531"/>
    </source>
</evidence>
<dbReference type="EMBL" id="DQ118577">
    <property type="protein sequence ID" value="ABA55521.1"/>
    <property type="molecule type" value="mRNA"/>
</dbReference>